<evidence type="ECO:0000256" key="17">
    <source>
        <dbReference type="SAM" id="MobiDB-lite"/>
    </source>
</evidence>
<evidence type="ECO:0000313" key="20">
    <source>
        <dbReference type="Proteomes" id="UP000297703"/>
    </source>
</evidence>
<keyword evidence="5" id="KW-0963">Cytoplasm</keyword>
<dbReference type="PROSITE" id="PS50084">
    <property type="entry name" value="KH_TYPE_1"/>
    <property type="match status" value="4"/>
</dbReference>
<keyword evidence="7" id="KW-0677">Repeat</keyword>
<dbReference type="CDD" id="cd22500">
    <property type="entry name" value="KH-I_IGF2BP2_rpt4"/>
    <property type="match status" value="1"/>
</dbReference>
<evidence type="ECO:0000256" key="11">
    <source>
        <dbReference type="ARBA" id="ARBA00023242"/>
    </source>
</evidence>
<keyword evidence="8" id="KW-0509">mRNA transport</keyword>
<evidence type="ECO:0000256" key="8">
    <source>
        <dbReference type="ARBA" id="ARBA00022816"/>
    </source>
</evidence>
<evidence type="ECO:0000256" key="12">
    <source>
        <dbReference type="ARBA" id="ARBA00058233"/>
    </source>
</evidence>
<evidence type="ECO:0000256" key="9">
    <source>
        <dbReference type="ARBA" id="ARBA00022845"/>
    </source>
</evidence>
<dbReference type="FunFam" id="3.30.70.330:FF:000099">
    <property type="entry name" value="insulin-like growth factor 2 mRNA-binding protein 3 isoform X1"/>
    <property type="match status" value="1"/>
</dbReference>
<keyword evidence="4" id="KW-0813">Transport</keyword>
<evidence type="ECO:0000256" key="15">
    <source>
        <dbReference type="ARBA" id="ARBA00077518"/>
    </source>
</evidence>
<evidence type="ECO:0000256" key="14">
    <source>
        <dbReference type="ARBA" id="ARBA00075674"/>
    </source>
</evidence>
<dbReference type="SMART" id="SM00360">
    <property type="entry name" value="RRM"/>
    <property type="match status" value="2"/>
</dbReference>
<gene>
    <name evidence="19" type="ORF">DR999_PMT05668</name>
</gene>
<evidence type="ECO:0000256" key="6">
    <source>
        <dbReference type="ARBA" id="ARBA00022553"/>
    </source>
</evidence>
<protein>
    <recommendedName>
        <fullName evidence="13">Insulin-like growth factor 2 mRNA-binding protein 2</fullName>
    </recommendedName>
    <alternativeName>
        <fullName evidence="14">IGF-II mRNA-binding protein 2</fullName>
    </alternativeName>
    <alternativeName>
        <fullName evidence="15">VICKZ family member 2</fullName>
    </alternativeName>
</protein>
<dbReference type="FunFam" id="3.30.1370.10:FF:000027">
    <property type="entry name" value="insulin-like growth factor 2 mRNA-binding protein 3 isoform X1"/>
    <property type="match status" value="1"/>
</dbReference>
<dbReference type="FunFam" id="3.30.70.330:FF:000293">
    <property type="entry name" value="insulin-like growth factor 2 mRNA-binding protein 2 isoform X1"/>
    <property type="match status" value="1"/>
</dbReference>
<evidence type="ECO:0000259" key="18">
    <source>
        <dbReference type="PROSITE" id="PS50102"/>
    </source>
</evidence>
<dbReference type="FunFam" id="3.30.310.210:FF:000001">
    <property type="entry name" value="insulin-like growth factor 2 mRNA-binding protein 1 isoform X1"/>
    <property type="match status" value="1"/>
</dbReference>
<dbReference type="InterPro" id="IPR012677">
    <property type="entry name" value="Nucleotide-bd_a/b_plait_sf"/>
</dbReference>
<evidence type="ECO:0000313" key="19">
    <source>
        <dbReference type="EMBL" id="TFK11078.1"/>
    </source>
</evidence>
<dbReference type="FunFam" id="3.30.1370.10:FF:000026">
    <property type="entry name" value="Insulin-like growth factor 2 mRNA-binding protein 3"/>
    <property type="match status" value="1"/>
</dbReference>
<evidence type="ECO:0000256" key="7">
    <source>
        <dbReference type="ARBA" id="ARBA00022737"/>
    </source>
</evidence>
<dbReference type="InterPro" id="IPR036612">
    <property type="entry name" value="KH_dom_type_1_sf"/>
</dbReference>
<comment type="caution">
    <text evidence="19">The sequence shown here is derived from an EMBL/GenBank/DDBJ whole genome shotgun (WGS) entry which is preliminary data.</text>
</comment>
<accession>A0A4D9EV68</accession>
<dbReference type="Pfam" id="PF00013">
    <property type="entry name" value="KH_1"/>
    <property type="match status" value="4"/>
</dbReference>
<dbReference type="InterPro" id="IPR000504">
    <property type="entry name" value="RRM_dom"/>
</dbReference>
<feature type="domain" description="RRM" evidence="18">
    <location>
        <begin position="103"/>
        <end position="176"/>
    </location>
</feature>
<dbReference type="Gene3D" id="3.30.1370.10">
    <property type="entry name" value="K Homology domain, type 1"/>
    <property type="match status" value="2"/>
</dbReference>
<dbReference type="CDD" id="cd12626">
    <property type="entry name" value="RRM1_IGF2BP2"/>
    <property type="match status" value="1"/>
</dbReference>
<comment type="subcellular location">
    <subcellularLocation>
        <location evidence="2">Cytoplasm</location>
    </subcellularLocation>
    <subcellularLocation>
        <location evidence="1">Nucleus</location>
    </subcellularLocation>
</comment>
<dbReference type="CDD" id="cd12629">
    <property type="entry name" value="RRM2_IGF2BP2"/>
    <property type="match status" value="1"/>
</dbReference>
<keyword evidence="9" id="KW-0810">Translation regulation</keyword>
<dbReference type="Gene3D" id="3.30.310.210">
    <property type="match status" value="1"/>
</dbReference>
<dbReference type="CDD" id="cd22497">
    <property type="entry name" value="KH-I_IGF2BP2_rpt3"/>
    <property type="match status" value="1"/>
</dbReference>
<comment type="function">
    <text evidence="12">RNA-binding factor that recruits target transcripts to cytoplasmic protein-RNA complexes (mRNPs). This transcript 'caging' into mRNPs allows mRNA transport and transient storage. It also modulates the rate and location at which target transcripts encounter the translational apparatus and shields them from endonuclease attacks or microRNA-mediated degradation. Preferentially binds to N6-methyladenosine (m6A)-containing mRNAs and increases their stability. Binds to the 5'-UTR of the insulin-like growth factor 2 (IGF2) mRNAs. Binding is isoform-specific. Binds to beta-actin/ACTB and MYC transcripts. Increases MYC mRNA stability by binding to the coding region instability determinant (CRD) and binding is enhanced by m6A-modification of the CRD.</text>
</comment>
<evidence type="ECO:0000256" key="1">
    <source>
        <dbReference type="ARBA" id="ARBA00004123"/>
    </source>
</evidence>
<dbReference type="Proteomes" id="UP000297703">
    <property type="component" value="Unassembled WGS sequence"/>
</dbReference>
<dbReference type="SUPFAM" id="SSF54791">
    <property type="entry name" value="Eukaryotic type KH-domain (KH-domain type I)"/>
    <property type="match status" value="4"/>
</dbReference>
<dbReference type="SMART" id="SM00322">
    <property type="entry name" value="KH"/>
    <property type="match status" value="4"/>
</dbReference>
<dbReference type="InterPro" id="IPR035979">
    <property type="entry name" value="RBD_domain_sf"/>
</dbReference>
<comment type="similarity">
    <text evidence="3">Belongs to the RRM IMP/VICKZ family.</text>
</comment>
<dbReference type="CDD" id="cd22491">
    <property type="entry name" value="KH-I_IGF2BP2_rpt1"/>
    <property type="match status" value="1"/>
</dbReference>
<dbReference type="GO" id="GO:0010605">
    <property type="term" value="P:negative regulation of macromolecule metabolic process"/>
    <property type="evidence" value="ECO:0007669"/>
    <property type="project" value="UniProtKB-ARBA"/>
</dbReference>
<dbReference type="InterPro" id="IPR004087">
    <property type="entry name" value="KH_dom"/>
</dbReference>
<dbReference type="EMBL" id="QXTE01000036">
    <property type="protein sequence ID" value="TFK11078.1"/>
    <property type="molecule type" value="Genomic_DNA"/>
</dbReference>
<evidence type="ECO:0000256" key="2">
    <source>
        <dbReference type="ARBA" id="ARBA00004496"/>
    </source>
</evidence>
<dbReference type="SUPFAM" id="SSF54928">
    <property type="entry name" value="RNA-binding domain, RBD"/>
    <property type="match status" value="1"/>
</dbReference>
<keyword evidence="6" id="KW-0597">Phosphoprotein</keyword>
<feature type="domain" description="RRM" evidence="18">
    <location>
        <begin position="182"/>
        <end position="257"/>
    </location>
</feature>
<dbReference type="GO" id="GO:0006417">
    <property type="term" value="P:regulation of translation"/>
    <property type="evidence" value="ECO:0007669"/>
    <property type="project" value="UniProtKB-KW"/>
</dbReference>
<evidence type="ECO:0000256" key="3">
    <source>
        <dbReference type="ARBA" id="ARBA00009094"/>
    </source>
</evidence>
<dbReference type="GO" id="GO:0051028">
    <property type="term" value="P:mRNA transport"/>
    <property type="evidence" value="ECO:0007669"/>
    <property type="project" value="UniProtKB-KW"/>
</dbReference>
<reference evidence="19 20" key="1">
    <citation type="submission" date="2019-04" db="EMBL/GenBank/DDBJ databases">
        <title>Draft genome of the big-headed turtle Platysternon megacephalum.</title>
        <authorList>
            <person name="Gong S."/>
        </authorList>
    </citation>
    <scope>NUCLEOTIDE SEQUENCE [LARGE SCALE GENOMIC DNA]</scope>
    <source>
        <strain evidence="19">DO16091913</strain>
        <tissue evidence="19">Muscle</tissue>
    </source>
</reference>
<dbReference type="AlphaFoldDB" id="A0A4D9EV68"/>
<dbReference type="InterPro" id="IPR004088">
    <property type="entry name" value="KH_dom_type_1"/>
</dbReference>
<dbReference type="PANTHER" id="PTHR10288">
    <property type="entry name" value="KH DOMAIN CONTAINING RNA BINDING PROTEIN"/>
    <property type="match status" value="1"/>
</dbReference>
<evidence type="ECO:0000256" key="4">
    <source>
        <dbReference type="ARBA" id="ARBA00022448"/>
    </source>
</evidence>
<evidence type="ECO:0000256" key="10">
    <source>
        <dbReference type="ARBA" id="ARBA00022884"/>
    </source>
</evidence>
<evidence type="ECO:0000256" key="13">
    <source>
        <dbReference type="ARBA" id="ARBA00071378"/>
    </source>
</evidence>
<dbReference type="STRING" id="55544.A0A4D9EV68"/>
<organism evidence="19 20">
    <name type="scientific">Platysternon megacephalum</name>
    <name type="common">big-headed turtle</name>
    <dbReference type="NCBI Taxonomy" id="55544"/>
    <lineage>
        <taxon>Eukaryota</taxon>
        <taxon>Metazoa</taxon>
        <taxon>Chordata</taxon>
        <taxon>Craniata</taxon>
        <taxon>Vertebrata</taxon>
        <taxon>Euteleostomi</taxon>
        <taxon>Archelosauria</taxon>
        <taxon>Testudinata</taxon>
        <taxon>Testudines</taxon>
        <taxon>Cryptodira</taxon>
        <taxon>Durocryptodira</taxon>
        <taxon>Testudinoidea</taxon>
        <taxon>Platysternidae</taxon>
        <taxon>Platysternon</taxon>
    </lineage>
</organism>
<keyword evidence="10 16" id="KW-0694">RNA-binding</keyword>
<feature type="region of interest" description="Disordered" evidence="17">
    <location>
        <begin position="1"/>
        <end position="47"/>
    </location>
</feature>
<dbReference type="Pfam" id="PF00076">
    <property type="entry name" value="RRM_1"/>
    <property type="match status" value="2"/>
</dbReference>
<name>A0A4D9EV68_9SAUR</name>
<keyword evidence="20" id="KW-1185">Reference proteome</keyword>
<keyword evidence="11" id="KW-0539">Nucleus</keyword>
<reference evidence="19 20" key="2">
    <citation type="submission" date="2019-04" db="EMBL/GenBank/DDBJ databases">
        <title>The genome sequence of big-headed turtle.</title>
        <authorList>
            <person name="Gong S."/>
        </authorList>
    </citation>
    <scope>NUCLEOTIDE SEQUENCE [LARGE SCALE GENOMIC DNA]</scope>
    <source>
        <strain evidence="19">DO16091913</strain>
        <tissue evidence="19">Muscle</tissue>
    </source>
</reference>
<dbReference type="GO" id="GO:0048027">
    <property type="term" value="F:mRNA 5'-UTR binding"/>
    <property type="evidence" value="ECO:0007669"/>
    <property type="project" value="UniProtKB-ARBA"/>
</dbReference>
<feature type="region of interest" description="Disordered" evidence="17">
    <location>
        <begin position="256"/>
        <end position="292"/>
    </location>
</feature>
<dbReference type="Gene3D" id="3.30.70.330">
    <property type="match status" value="2"/>
</dbReference>
<dbReference type="GO" id="GO:0005634">
    <property type="term" value="C:nucleus"/>
    <property type="evidence" value="ECO:0007669"/>
    <property type="project" value="UniProtKB-SubCell"/>
</dbReference>
<proteinExistence type="inferred from homology"/>
<sequence>MVPAQAAGRALDPAPAGESPAAPPAGSRLREEPARLPSARCPRGGRGEAAHAGWARLGSARCPAAGRCCRLWRAGGWRSAVPGSVPAAGRRGRGLPAKRRMMNKLYIGNLSPAATADELRQLFGDRKLPLAGQVLLKSGYAFVDYPDQNWAIRAIETLSGKVELHGKVMEVDYSVPKKLRSRKIQIRNIPPHLQWEVLDGLLAQYGTVENVEQVNTDTETAVVNVTYATKEEAKVAIEKLSGHQFENYSFKISYIPDEEVSSPPPPQRSRRGGRASRERGPSPGGSSQPKQLDFPLRILVPTQFVGAIIGKEGLTIKNLTKQTQSKVDIHRKENAGAAEKPITIHASPEGCSEACRMILDIMQKEADETKSSEEVPLKILAHNSLVGRLIGKEGRNLKKIEQDTGTKITISPLQDLTIYNPERTITVKGSIEACSNAEVEIMKKLREAYENDIVAVNQQANLIPGLNLSALGIFSTGLSMLPSAAGARGAAAAASYNPFAVPAQEVVNLFIPTQAVGAIIGKKGQHIKQLARFAGASIKIAPAEGPDASERMVIITGPPEAQFKAQGRIFGKLKEENFFNPKEEVKLEAHIKVPSSAAGRVIGKGGKTVNELQNLTSAEVIVPRDQTPDENEEVVVKIIGHFFASQTAQRKIREIVQQVKQQEQKHVQGAPSLQRSK</sequence>
<dbReference type="GO" id="GO:0005737">
    <property type="term" value="C:cytoplasm"/>
    <property type="evidence" value="ECO:0007669"/>
    <property type="project" value="UniProtKB-SubCell"/>
</dbReference>
<evidence type="ECO:0000256" key="5">
    <source>
        <dbReference type="ARBA" id="ARBA00022490"/>
    </source>
</evidence>
<dbReference type="PROSITE" id="PS50102">
    <property type="entry name" value="RRM"/>
    <property type="match status" value="2"/>
</dbReference>
<feature type="compositionally biased region" description="Low complexity" evidence="17">
    <location>
        <begin position="13"/>
        <end position="27"/>
    </location>
</feature>
<evidence type="ECO:0000256" key="16">
    <source>
        <dbReference type="PROSITE-ProRule" id="PRU00176"/>
    </source>
</evidence>
<dbReference type="InterPro" id="IPR034843">
    <property type="entry name" value="IGF2BP2_RRM1"/>
</dbReference>
<dbReference type="OrthoDB" id="752362at2759"/>